<dbReference type="Proteomes" id="UP000317429">
    <property type="component" value="Chromosome"/>
</dbReference>
<dbReference type="SUPFAM" id="SSF48371">
    <property type="entry name" value="ARM repeat"/>
    <property type="match status" value="1"/>
</dbReference>
<dbReference type="InterPro" id="IPR016024">
    <property type="entry name" value="ARM-type_fold"/>
</dbReference>
<evidence type="ECO:0008006" key="3">
    <source>
        <dbReference type="Google" id="ProtNLM"/>
    </source>
</evidence>
<gene>
    <name evidence="1" type="ORF">Pla175_27700</name>
</gene>
<protein>
    <recommendedName>
        <fullName evidence="3">HEAT repeat protein</fullName>
    </recommendedName>
</protein>
<dbReference type="KEGG" id="pnd:Pla175_27700"/>
<dbReference type="AlphaFoldDB" id="A0A518DD25"/>
<reference evidence="1 2" key="1">
    <citation type="submission" date="2019-02" db="EMBL/GenBank/DDBJ databases">
        <title>Deep-cultivation of Planctomycetes and their phenomic and genomic characterization uncovers novel biology.</title>
        <authorList>
            <person name="Wiegand S."/>
            <person name="Jogler M."/>
            <person name="Boedeker C."/>
            <person name="Pinto D."/>
            <person name="Vollmers J."/>
            <person name="Rivas-Marin E."/>
            <person name="Kohn T."/>
            <person name="Peeters S.H."/>
            <person name="Heuer A."/>
            <person name="Rast P."/>
            <person name="Oberbeckmann S."/>
            <person name="Bunk B."/>
            <person name="Jeske O."/>
            <person name="Meyerdierks A."/>
            <person name="Storesund J.E."/>
            <person name="Kallscheuer N."/>
            <person name="Luecker S."/>
            <person name="Lage O.M."/>
            <person name="Pohl T."/>
            <person name="Merkel B.J."/>
            <person name="Hornburger P."/>
            <person name="Mueller R.-W."/>
            <person name="Bruemmer F."/>
            <person name="Labrenz M."/>
            <person name="Spormann A.M."/>
            <person name="Op den Camp H."/>
            <person name="Overmann J."/>
            <person name="Amann R."/>
            <person name="Jetten M.S.M."/>
            <person name="Mascher T."/>
            <person name="Medema M.H."/>
            <person name="Devos D.P."/>
            <person name="Kaster A.-K."/>
            <person name="Ovreas L."/>
            <person name="Rohde M."/>
            <person name="Galperin M.Y."/>
            <person name="Jogler C."/>
        </authorList>
    </citation>
    <scope>NUCLEOTIDE SEQUENCE [LARGE SCALE GENOMIC DNA]</scope>
    <source>
        <strain evidence="1 2">Pla175</strain>
    </source>
</reference>
<dbReference type="RefSeq" id="WP_145285788.1">
    <property type="nucleotide sequence ID" value="NZ_CP036291.1"/>
</dbReference>
<keyword evidence="2" id="KW-1185">Reference proteome</keyword>
<dbReference type="OrthoDB" id="83685at2"/>
<name>A0A518DD25_9BACT</name>
<dbReference type="InterPro" id="IPR011989">
    <property type="entry name" value="ARM-like"/>
</dbReference>
<dbReference type="EMBL" id="CP036291">
    <property type="protein sequence ID" value="QDU89381.1"/>
    <property type="molecule type" value="Genomic_DNA"/>
</dbReference>
<evidence type="ECO:0000313" key="1">
    <source>
        <dbReference type="EMBL" id="QDU89381.1"/>
    </source>
</evidence>
<proteinExistence type="predicted"/>
<sequence length="481" mass="52062">MNNAFSVSPRLAELLDQLGALGSHESRGARSSEGEAAGRGSYDRKWAALVDQPEPRLSLWPVERLIAKLDDPDRQIADAAAHVIATQFQAIAIPLLRGTLGEGGEGDARRVGLLHQLDPRRAGPVLADAIRSGPMEVRLAAIERLANFSGGAGVLEELASSEGAEVRSAAAAAIAQRGDGPCRPPAVQGFRFEEDERGELVAVRTAGPHDPLPEPSSDEVIGEARDRLAAITSAGTRYRGVYAQHAAGLTRLFQALRGREQESAVEAFLLEAFDRREAMPVELDGFRAPDAQGHLVERMACGGPALRNALVAALPNQLPPYVPLIVHVAFQSWDPAEVYDAFHTYLRQADRASRSDYCTYVIQQLAMGAFSARTPNGANALLWRRFADCFDPRWLDLAVELELRVLLATLARPGHAEGSHALLKYLDECALHDEHRADAGQLAAVMRHIGHPSAGDAERMVSSPEWRGGFYAFVGSQQHRG</sequence>
<accession>A0A518DD25</accession>
<evidence type="ECO:0000313" key="2">
    <source>
        <dbReference type="Proteomes" id="UP000317429"/>
    </source>
</evidence>
<organism evidence="1 2">
    <name type="scientific">Pirellulimonas nuda</name>
    <dbReference type="NCBI Taxonomy" id="2528009"/>
    <lineage>
        <taxon>Bacteria</taxon>
        <taxon>Pseudomonadati</taxon>
        <taxon>Planctomycetota</taxon>
        <taxon>Planctomycetia</taxon>
        <taxon>Pirellulales</taxon>
        <taxon>Lacipirellulaceae</taxon>
        <taxon>Pirellulimonas</taxon>
    </lineage>
</organism>
<dbReference type="Gene3D" id="1.25.10.10">
    <property type="entry name" value="Leucine-rich Repeat Variant"/>
    <property type="match status" value="1"/>
</dbReference>